<feature type="transmembrane region" description="Helical" evidence="1">
    <location>
        <begin position="79"/>
        <end position="98"/>
    </location>
</feature>
<evidence type="ECO:0000256" key="1">
    <source>
        <dbReference type="SAM" id="Phobius"/>
    </source>
</evidence>
<evidence type="ECO:0000313" key="2">
    <source>
        <dbReference type="EMBL" id="RKJ88960.1"/>
    </source>
</evidence>
<comment type="caution">
    <text evidence="2">The sequence shown here is derived from an EMBL/GenBank/DDBJ whole genome shotgun (WGS) entry which is preliminary data.</text>
</comment>
<dbReference type="AlphaFoldDB" id="A0A3A9IGD4"/>
<proteinExistence type="predicted"/>
<evidence type="ECO:0000313" key="3">
    <source>
        <dbReference type="Proteomes" id="UP000281725"/>
    </source>
</evidence>
<dbReference type="EMBL" id="RAWX01000002">
    <property type="protein sequence ID" value="RKJ88960.1"/>
    <property type="molecule type" value="Genomic_DNA"/>
</dbReference>
<keyword evidence="1" id="KW-0812">Transmembrane</keyword>
<feature type="transmembrane region" description="Helical" evidence="1">
    <location>
        <begin position="152"/>
        <end position="173"/>
    </location>
</feature>
<protein>
    <submittedName>
        <fullName evidence="2">Uncharacterized protein</fullName>
    </submittedName>
</protein>
<feature type="transmembrane region" description="Helical" evidence="1">
    <location>
        <begin position="118"/>
        <end position="140"/>
    </location>
</feature>
<reference evidence="2 3" key="1">
    <citation type="submission" date="2018-09" db="EMBL/GenBank/DDBJ databases">
        <title>Genome sequencing of Aeromonas veronii MS-17-88.</title>
        <authorList>
            <person name="Tekedar H.C."/>
            <person name="Arick M.A."/>
            <person name="Hsu C.-Y."/>
            <person name="Thrash A."/>
            <person name="Karsi A."/>
            <person name="Lawrence M.L."/>
            <person name="Abdelhamed H."/>
        </authorList>
    </citation>
    <scope>NUCLEOTIDE SEQUENCE [LARGE SCALE GENOMIC DNA]</scope>
    <source>
        <strain evidence="2 3">MS 17-88</strain>
    </source>
</reference>
<accession>A0A3A9IGD4</accession>
<sequence>MANLVSTLDHYQENRLKVTGNPKALADLDRAVTYTAAWTGSAIAGVYQGSAYGALKTNELLEKTLQETANKYGVLTRRFALSMGAMAGLGLLAASLEFAKTWGKTEDTTNSDTEQFGYYLKALGIGAQGFAAGGATWWLLRSGSLIGSIWAPWMMAFIAIGGVAYLVSTWLLARFGRTPIERWLLQSTWGTKPAGWTPAVELGEYERLAHAPDVTIDENGGELVIRMPAHINDITLQAGVQRIGYQANPNGSYPAAVPVYGPPQALPLPTHQSQRGEYRLPHTLTQGDKLILLITYPAEESLSGTAQRFVIRGSLAWRCAYRRNRCYLAGKRHID</sequence>
<organism evidence="2 3">
    <name type="scientific">Aeromonas veronii</name>
    <dbReference type="NCBI Taxonomy" id="654"/>
    <lineage>
        <taxon>Bacteria</taxon>
        <taxon>Pseudomonadati</taxon>
        <taxon>Pseudomonadota</taxon>
        <taxon>Gammaproteobacteria</taxon>
        <taxon>Aeromonadales</taxon>
        <taxon>Aeromonadaceae</taxon>
        <taxon>Aeromonas</taxon>
    </lineage>
</organism>
<dbReference type="Proteomes" id="UP000281725">
    <property type="component" value="Unassembled WGS sequence"/>
</dbReference>
<dbReference type="RefSeq" id="WP_120414670.1">
    <property type="nucleotide sequence ID" value="NZ_RAWX01000002.1"/>
</dbReference>
<gene>
    <name evidence="2" type="ORF">D6R50_06605</name>
</gene>
<name>A0A3A9IGD4_AERVE</name>
<keyword evidence="1" id="KW-1133">Transmembrane helix</keyword>
<keyword evidence="1" id="KW-0472">Membrane</keyword>